<dbReference type="PANTHER" id="PTHR31355">
    <property type="entry name" value="MICROTUBULE-ASSOCIATED PROTEIN TORTIFOLIA1"/>
    <property type="match status" value="1"/>
</dbReference>
<accession>A0A444X3I6</accession>
<feature type="compositionally biased region" description="Basic residues" evidence="1">
    <location>
        <begin position="356"/>
        <end position="378"/>
    </location>
</feature>
<name>A0A444X3I6_ARAHY</name>
<evidence type="ECO:0000256" key="1">
    <source>
        <dbReference type="SAM" id="MobiDB-lite"/>
    </source>
</evidence>
<dbReference type="Proteomes" id="UP000289738">
    <property type="component" value="Chromosome B10"/>
</dbReference>
<keyword evidence="4" id="KW-1185">Reference proteome</keyword>
<gene>
    <name evidence="3" type="ORF">Ahy_B10g103286</name>
</gene>
<feature type="region of interest" description="Disordered" evidence="1">
    <location>
        <begin position="333"/>
        <end position="407"/>
    </location>
</feature>
<reference evidence="3 4" key="1">
    <citation type="submission" date="2019-01" db="EMBL/GenBank/DDBJ databases">
        <title>Sequencing of cultivated peanut Arachis hypogaea provides insights into genome evolution and oil improvement.</title>
        <authorList>
            <person name="Chen X."/>
        </authorList>
    </citation>
    <scope>NUCLEOTIDE SEQUENCE [LARGE SCALE GENOMIC DNA]</scope>
    <source>
        <strain evidence="4">cv. Fuhuasheng</strain>
        <tissue evidence="3">Leaves</tissue>
    </source>
</reference>
<dbReference type="STRING" id="3818.A0A444X3I6"/>
<dbReference type="EMBL" id="SDMP01000020">
    <property type="protein sequence ID" value="RYQ84219.1"/>
    <property type="molecule type" value="Genomic_DNA"/>
</dbReference>
<dbReference type="AlphaFoldDB" id="A0A444X3I6"/>
<dbReference type="InterPro" id="IPR057600">
    <property type="entry name" value="TORTIFOLIA1/SINE1-2_N"/>
</dbReference>
<comment type="caution">
    <text evidence="3">The sequence shown here is derived from an EMBL/GenBank/DDBJ whole genome shotgun (WGS) entry which is preliminary data.</text>
</comment>
<evidence type="ECO:0000313" key="4">
    <source>
        <dbReference type="Proteomes" id="UP000289738"/>
    </source>
</evidence>
<proteinExistence type="predicted"/>
<dbReference type="Pfam" id="PF24714">
    <property type="entry name" value="TOR1L1_N"/>
    <property type="match status" value="1"/>
</dbReference>
<evidence type="ECO:0000313" key="3">
    <source>
        <dbReference type="EMBL" id="RYQ84219.1"/>
    </source>
</evidence>
<sequence>MEKNLSPVMQQELANLDKDPDSRKSAMKALKSYVKDLDCKAIPVFLAKVSQTKETGSLSGEFTISLYEVLARVHQVKIVPMIDSIMVSIVQTLASSAGSFPLHQACSKVVLAIARYGIEPTAPEDKKRQIIHSICKPLCDSLSSSQDSLTSGAALCLKALVDSDNWRFASRAERAGKEYKILGSQRKINRLETRACMSTLEEAVAAIHCPVDRRQNGHTLPRALSLPIPMPVSSAISILLASPYYILLAHPPRAYKLATEEGKREKLLYGAIDKVVIPANSADITSSIDHIIGAAPSSHLTHPPLSLAFLLMLTTTAPTRRCPYSRMSSNVEVVNIERKKEKKKERETRNGGHGNRGSRRRSQRGRCNCHRHRHRHCWQRREESAGGGGRSSHHPRKSPPPLRPSPCSRVPVAAAAFAMKPALPSSSSWTAAMHVVTATSMSITIKQSHGEKEDL</sequence>
<evidence type="ECO:0000259" key="2">
    <source>
        <dbReference type="Pfam" id="PF24714"/>
    </source>
</evidence>
<dbReference type="InterPro" id="IPR033337">
    <property type="entry name" value="TORTIFOLIA1/SINE1-2"/>
</dbReference>
<dbReference type="GO" id="GO:0005874">
    <property type="term" value="C:microtubule"/>
    <property type="evidence" value="ECO:0007669"/>
    <property type="project" value="InterPro"/>
</dbReference>
<organism evidence="3 4">
    <name type="scientific">Arachis hypogaea</name>
    <name type="common">Peanut</name>
    <dbReference type="NCBI Taxonomy" id="3818"/>
    <lineage>
        <taxon>Eukaryota</taxon>
        <taxon>Viridiplantae</taxon>
        <taxon>Streptophyta</taxon>
        <taxon>Embryophyta</taxon>
        <taxon>Tracheophyta</taxon>
        <taxon>Spermatophyta</taxon>
        <taxon>Magnoliopsida</taxon>
        <taxon>eudicotyledons</taxon>
        <taxon>Gunneridae</taxon>
        <taxon>Pentapetalae</taxon>
        <taxon>rosids</taxon>
        <taxon>fabids</taxon>
        <taxon>Fabales</taxon>
        <taxon>Fabaceae</taxon>
        <taxon>Papilionoideae</taxon>
        <taxon>50 kb inversion clade</taxon>
        <taxon>dalbergioids sensu lato</taxon>
        <taxon>Dalbergieae</taxon>
        <taxon>Pterocarpus clade</taxon>
        <taxon>Arachis</taxon>
    </lineage>
</organism>
<feature type="domain" description="TORTIFOLIA1/SINE1-2 N-terminal" evidence="2">
    <location>
        <begin position="18"/>
        <end position="174"/>
    </location>
</feature>
<protein>
    <recommendedName>
        <fullName evidence="2">TORTIFOLIA1/SINE1-2 N-terminal domain-containing protein</fullName>
    </recommendedName>
</protein>
<dbReference type="GO" id="GO:0008017">
    <property type="term" value="F:microtubule binding"/>
    <property type="evidence" value="ECO:0007669"/>
    <property type="project" value="InterPro"/>
</dbReference>
<dbReference type="InterPro" id="IPR016024">
    <property type="entry name" value="ARM-type_fold"/>
</dbReference>
<dbReference type="SUPFAM" id="SSF48371">
    <property type="entry name" value="ARM repeat"/>
    <property type="match status" value="1"/>
</dbReference>
<feature type="compositionally biased region" description="Basic and acidic residues" evidence="1">
    <location>
        <begin position="335"/>
        <end position="350"/>
    </location>
</feature>
<dbReference type="PANTHER" id="PTHR31355:SF4">
    <property type="entry name" value="TOG DOMAIN-CONTAINING PROTEIN"/>
    <property type="match status" value="1"/>
</dbReference>